<dbReference type="EMBL" id="CP060385">
    <property type="protein sequence ID" value="QOX89399.1"/>
    <property type="molecule type" value="Genomic_DNA"/>
</dbReference>
<reference evidence="1" key="1">
    <citation type="submission" date="2020-08" db="EMBL/GenBank/DDBJ databases">
        <title>Phytoplasma sp. strain PR08 associated with Phyllody Disease of Parthenium hysterophorus.</title>
        <authorList>
            <person name="Kirdat K."/>
            <person name="Tiwarekar B."/>
            <person name="Yadav A."/>
        </authorList>
    </citation>
    <scope>NUCLEOTIDE SEQUENCE [LARGE SCALE GENOMIC DNA]</scope>
    <source>
        <strain evidence="1">PR08</strain>
    </source>
</reference>
<dbReference type="AlphaFoldDB" id="A0A7S7G0I4"/>
<gene>
    <name evidence="1" type="ORF">H7685_00280</name>
</gene>
<protein>
    <submittedName>
        <fullName evidence="1">Uncharacterized protein</fullName>
    </submittedName>
</protein>
<sequence>MPIHITESNPKSKEILLQQEMYNNSKIKVQEYLQKNNTNIIVFTVSL</sequence>
<accession>A0A7S7G0I4</accession>
<evidence type="ECO:0000313" key="1">
    <source>
        <dbReference type="EMBL" id="QOX89399.1"/>
    </source>
</evidence>
<name>A0A7S7G0I4_9MOLU</name>
<proteinExistence type="predicted"/>
<organism evidence="1">
    <name type="scientific">Candidatus Phytoplasma australasiaticum subsp. australasiaticum</name>
    <dbReference type="NCBI Taxonomy" id="2832407"/>
    <lineage>
        <taxon>Bacteria</taxon>
        <taxon>Bacillati</taxon>
        <taxon>Mycoplasmatota</taxon>
        <taxon>Mollicutes</taxon>
        <taxon>Acholeplasmatales</taxon>
        <taxon>Acholeplasmataceae</taxon>
        <taxon>Candidatus Phytoplasma</taxon>
        <taxon>16SrII (Peanut WB group)</taxon>
        <taxon>Candidatus Phytoplasma australasiaticum</taxon>
    </lineage>
</organism>